<reference evidence="1" key="1">
    <citation type="submission" date="2023-04" db="EMBL/GenBank/DDBJ databases">
        <title>A chromosome-level genome assembly of the parasitoid wasp Eretmocerus hayati.</title>
        <authorList>
            <person name="Zhong Y."/>
            <person name="Liu S."/>
            <person name="Liu Y."/>
        </authorList>
    </citation>
    <scope>NUCLEOTIDE SEQUENCE</scope>
    <source>
        <strain evidence="1">ZJU_SS_LIU_2023</strain>
    </source>
</reference>
<keyword evidence="2" id="KW-1185">Reference proteome</keyword>
<dbReference type="EMBL" id="CM056741">
    <property type="protein sequence ID" value="KAJ8683328.1"/>
    <property type="molecule type" value="Genomic_DNA"/>
</dbReference>
<protein>
    <submittedName>
        <fullName evidence="1">Uncharacterized protein</fullName>
    </submittedName>
</protein>
<comment type="caution">
    <text evidence="1">The sequence shown here is derived from an EMBL/GenBank/DDBJ whole genome shotgun (WGS) entry which is preliminary data.</text>
</comment>
<organism evidence="1 2">
    <name type="scientific">Eretmocerus hayati</name>
    <dbReference type="NCBI Taxonomy" id="131215"/>
    <lineage>
        <taxon>Eukaryota</taxon>
        <taxon>Metazoa</taxon>
        <taxon>Ecdysozoa</taxon>
        <taxon>Arthropoda</taxon>
        <taxon>Hexapoda</taxon>
        <taxon>Insecta</taxon>
        <taxon>Pterygota</taxon>
        <taxon>Neoptera</taxon>
        <taxon>Endopterygota</taxon>
        <taxon>Hymenoptera</taxon>
        <taxon>Apocrita</taxon>
        <taxon>Proctotrupomorpha</taxon>
        <taxon>Chalcidoidea</taxon>
        <taxon>Aphelinidae</taxon>
        <taxon>Aphelininae</taxon>
        <taxon>Eretmocerus</taxon>
    </lineage>
</organism>
<evidence type="ECO:0000313" key="1">
    <source>
        <dbReference type="EMBL" id="KAJ8683328.1"/>
    </source>
</evidence>
<gene>
    <name evidence="1" type="ORF">QAD02_019120</name>
</gene>
<name>A0ACC2PJY7_9HYME</name>
<accession>A0ACC2PJY7</accession>
<sequence>MLEKNQYDPSAKDQPILYELLEFFSRKQDPELSKSKNDSVPFPTVGTIRNALRYLNNRYSLPESISQQISFTLPWKLAVGDGGRILAVLQENIIEIRKSKDEYSSIVGRASAPKDNFPQWRKLKWSPDGSILALASSNGYISFYNPFGNNIFNISPKSVPQNPQILEAGDAVAAMIFKKPRVESQTWIYEFIKVNYSGSLKSYCISASEFSENHEFSFGSFYRNGVNSVSYSEKHNLFFVAGNSISQNLMLQCSASQIGLTCWRTLNDDPYYKLSVSHQDNEIYKSHFSIWNFIPVIKSRTQSIIFKSSICPNDKLMACLHTDGTISIWSIPTLKLQNQWKLTEQPEYDVTSSFKTMKPRKYLKSVTEFHPLDIGWWSDSAVIIARYCGSVSVCSITNLENFLGYRPEFLHNHPQIAELGGARGFLCLDCEVTVFSMKRNRDSNSEDQTLDLSSDSEKDEDSKPTTLLNYTTNMMQNAIYSITDIEKFQPKRKRSKVFLKIYRLMGIKSTTPEKLYSRKIEMEEYERALELAEIYNLDPDLVYQTRWRKSEFSIDDINEYLSKVKNKLWVVNECVTRVPETLEATKQLLHFGLQVVDMTEKQESMAVEMNCDFVGGASHKGAETNVIQEGIRNGFFEYLSEDPETIELQKKCMYSRMKLLYYLDHLQVYEVLMESGSKFDKNFYEEFRQLSAFENAVKFAKNCDCRGVEIMFTYYGDQLFLHWLPVISFFPETLDPEKYRKLLPECDLEGNLILLNQKELREVDWVELTMFRDIVFPPQDESEIQDRINSIYESRPSLLPYRNVDFSLDLIQRWYTDRACEIEQESRLVDNALALANIGKSHNISGLESLLFHLETLDDLVYRVGLEDLSLAQIEKLNDLEKIKLLMTKSNEKNFVNDIKCMLLPYARRKKRYLGNDLDRNLLHDYLVFLSKSDLALPVKFFETLKSCDPEILDTIEDIIELAVDCIYASSDLEMYGKAKSIIDAITTYSGGREVDNEEYERLQKELRCLKIFNKYNVNVPLSYVKSCAKSPTEAKDLLVLMSKNLIMLFPFPNEKNWSTLLNDMVETQEQIFGCIDAQTCFEICMSARLKSRLKPAIQGCINLMESKKAEKSHTKVSHERAVDLILEASSDYFNNSKSLTDPDMELARECLNLVLHDDERIKEEYDLIESLKILNEFNINILPVQVRAMTERMKLVQDCLNSRRDAYKNKQKLINLSKYLRIEQKSTRSREGKVLNFIARKAFEMNDYEFCSTTINQMMKNNYHPAWSIALDLACCDDFTDLQLRRDCIWFAISNGPSEKIEYLMKRVNLLQVQILNQDLEKYMPSEDEMAENEEDAGNLDLNLEKRVEPEDEEFMPKIVQTSADLVKSSAQIVKQSTFDLLKSAGSTDFWRSKLNFISANVPEEVVANDQFIEKKRSNLSLKYPCFYETSHPDCGVGNLDTKYARYSQNDCNPKLRLCQTLLRISLLSETASYGAEISDINHLLLECAKHTIPEDCIYGLTYLMSLDVEQMKNIDDLSNEWSENEEYRQILAYFCAIQIYSRSHPDDHDVLSYDPIELIERVMNSTVVDENFQDLKSRIPTLMEKKDEIKPIDPIVDLTEEHLNDDRQDEFDSAIEEAWGISSINVDKVNESSTSDYILSPKYTDTEKSGGDADDGWGDWGDEWNEVSKIIDAEKNSSGGVTISPDSAQDNESEEIPLDFFREKFAKIRTIDEYKVVKNMLFECANVDTMDPSSFDPNLILQMIANVANLDNESNHIQDEVLQEFKDLLQRKLVPQDMLIGFILEKKDSFTGEQYVYLQLCSKDISLQQEAIDHIKSNHKDLNLTLLILEEIFFNNLTSFFNVSHELYYRILEGVFTNRTIAEIEDYVKLLIENLVEQRNIPHAIALLNQLEGIPSSLSTYESCFKLLLRK</sequence>
<dbReference type="Proteomes" id="UP001239111">
    <property type="component" value="Chromosome 1"/>
</dbReference>
<proteinExistence type="predicted"/>
<evidence type="ECO:0000313" key="2">
    <source>
        <dbReference type="Proteomes" id="UP001239111"/>
    </source>
</evidence>